<evidence type="ECO:0000313" key="5">
    <source>
        <dbReference type="Proteomes" id="UP000003656"/>
    </source>
</evidence>
<evidence type="ECO:0000313" key="4">
    <source>
        <dbReference type="EMBL" id="KFI60098.1"/>
    </source>
</evidence>
<dbReference type="CDD" id="cd07344">
    <property type="entry name" value="M48_yhfN_like"/>
    <property type="match status" value="1"/>
</dbReference>
<feature type="domain" description="YgjP-like metallopeptidase" evidence="2">
    <location>
        <begin position="125"/>
        <end position="226"/>
    </location>
</feature>
<dbReference type="EMBL" id="ABXB03000004">
    <property type="protein sequence ID" value="EFA22401.1"/>
    <property type="molecule type" value="Genomic_DNA"/>
</dbReference>
<keyword evidence="4" id="KW-0378">Hydrolase</keyword>
<evidence type="ECO:0000313" key="3">
    <source>
        <dbReference type="EMBL" id="EFA22401.1"/>
    </source>
</evidence>
<evidence type="ECO:0000259" key="2">
    <source>
        <dbReference type="Pfam" id="PF01863"/>
    </source>
</evidence>
<feature type="domain" description="YgjP-like metallopeptidase" evidence="2">
    <location>
        <begin position="47"/>
        <end position="96"/>
    </location>
</feature>
<dbReference type="InterPro" id="IPR053136">
    <property type="entry name" value="UTP_pyrophosphatase-like"/>
</dbReference>
<dbReference type="STRING" id="561180.BIFGAL_04162"/>
<sequence>MPFNSLPRARAGSRAKRVAARSNTPISRETKVIDGIQVSVLRKHNRNMYLRVKPPYGQVEVTAPMRVTINDIERFVRERHCWIIKAQHTMAQARSRTLRGQGNGNATEGTTEIQKMFRWNDERIEQARAEIERRLPELLERWSVIVGRKPTAVTLRIMKSRWGSCTPRTGRIRLNLQLGLMEPQFLEYVLVHEMVHLWESGHGEGFQRRMTAALPNWKQLRREINQRAVLEGPQPQD</sequence>
<dbReference type="Proteomes" id="UP000029074">
    <property type="component" value="Unassembled WGS sequence"/>
</dbReference>
<comment type="caution">
    <text evidence="3">The sequence shown here is derived from an EMBL/GenBank/DDBJ whole genome shotgun (WGS) entry which is preliminary data.</text>
</comment>
<dbReference type="PANTHER" id="PTHR30399:SF1">
    <property type="entry name" value="UTP PYROPHOSPHATASE"/>
    <property type="match status" value="1"/>
</dbReference>
<gene>
    <name evidence="4" type="ORF">BGLCM_0118</name>
    <name evidence="3" type="ORF">BIFGAL_04162</name>
</gene>
<organism evidence="3 5">
    <name type="scientific">Bifidobacterium gallicum DSM 20093 = LMG 11596</name>
    <dbReference type="NCBI Taxonomy" id="561180"/>
    <lineage>
        <taxon>Bacteria</taxon>
        <taxon>Bacillati</taxon>
        <taxon>Actinomycetota</taxon>
        <taxon>Actinomycetes</taxon>
        <taxon>Bifidobacteriales</taxon>
        <taxon>Bifidobacteriaceae</taxon>
        <taxon>Bifidobacterium</taxon>
    </lineage>
</organism>
<feature type="region of interest" description="Disordered" evidence="1">
    <location>
        <begin position="1"/>
        <end position="23"/>
    </location>
</feature>
<dbReference type="PANTHER" id="PTHR30399">
    <property type="entry name" value="UNCHARACTERIZED PROTEIN YGJP"/>
    <property type="match status" value="1"/>
</dbReference>
<dbReference type="Pfam" id="PF01863">
    <property type="entry name" value="YgjP-like"/>
    <property type="match status" value="2"/>
</dbReference>
<dbReference type="eggNOG" id="COG1451">
    <property type="taxonomic scope" value="Bacteria"/>
</dbReference>
<dbReference type="GO" id="GO:0016787">
    <property type="term" value="F:hydrolase activity"/>
    <property type="evidence" value="ECO:0007669"/>
    <property type="project" value="UniProtKB-KW"/>
</dbReference>
<dbReference type="Proteomes" id="UP000003656">
    <property type="component" value="Unassembled WGS sequence"/>
</dbReference>
<dbReference type="InterPro" id="IPR002725">
    <property type="entry name" value="YgjP-like_metallopeptidase"/>
</dbReference>
<protein>
    <submittedName>
        <fullName evidence="4">Metal-dependent hydrolase</fullName>
    </submittedName>
</protein>
<keyword evidence="6" id="KW-1185">Reference proteome</keyword>
<dbReference type="RefSeq" id="WP_006295621.1">
    <property type="nucleotide sequence ID" value="NZ_ABXB03000004.1"/>
</dbReference>
<dbReference type="AlphaFoldDB" id="D1NWB5"/>
<evidence type="ECO:0000256" key="1">
    <source>
        <dbReference type="SAM" id="MobiDB-lite"/>
    </source>
</evidence>
<accession>D1NWB5</accession>
<name>D1NWB5_9BIFI</name>
<dbReference type="OrthoDB" id="9811177at2"/>
<dbReference type="Gene3D" id="3.30.2010.10">
    <property type="entry name" value="Metalloproteases ('zincins'), catalytic domain"/>
    <property type="match status" value="1"/>
</dbReference>
<evidence type="ECO:0000313" key="6">
    <source>
        <dbReference type="Proteomes" id="UP000029074"/>
    </source>
</evidence>
<proteinExistence type="predicted"/>
<reference evidence="3 5" key="1">
    <citation type="submission" date="2009-11" db="EMBL/GenBank/DDBJ databases">
        <authorList>
            <person name="Weinstock G."/>
            <person name="Sodergren E."/>
            <person name="Clifton S."/>
            <person name="Fulton L."/>
            <person name="Fulton B."/>
            <person name="Courtney L."/>
            <person name="Fronick C."/>
            <person name="Harrison M."/>
            <person name="Strong C."/>
            <person name="Farmer C."/>
            <person name="Delahaunty K."/>
            <person name="Markovic C."/>
            <person name="Hall O."/>
            <person name="Minx P."/>
            <person name="Tomlinson C."/>
            <person name="Mitreva M."/>
            <person name="Nelson J."/>
            <person name="Hou S."/>
            <person name="Wollam A."/>
            <person name="Pepin K.H."/>
            <person name="Johnson M."/>
            <person name="Bhonagiri V."/>
            <person name="Nash W.E."/>
            <person name="Warren W."/>
            <person name="Chinwalla A."/>
            <person name="Mardis E.R."/>
            <person name="Wilson R.K."/>
        </authorList>
    </citation>
    <scope>NUCLEOTIDE SEQUENCE [LARGE SCALE GENOMIC DNA]</scope>
    <source>
        <strain evidence="3 5">DSM 20093</strain>
    </source>
</reference>
<dbReference type="EMBL" id="JGYW01000001">
    <property type="protein sequence ID" value="KFI60098.1"/>
    <property type="molecule type" value="Genomic_DNA"/>
</dbReference>
<reference evidence="4 6" key="2">
    <citation type="submission" date="2014-03" db="EMBL/GenBank/DDBJ databases">
        <title>Genomics of Bifidobacteria.</title>
        <authorList>
            <person name="Ventura M."/>
            <person name="Milani C."/>
            <person name="Lugli G.A."/>
        </authorList>
    </citation>
    <scope>NUCLEOTIDE SEQUENCE [LARGE SCALE GENOMIC DNA]</scope>
    <source>
        <strain evidence="4 6">LMG 11596</strain>
    </source>
</reference>